<evidence type="ECO:0000259" key="1">
    <source>
        <dbReference type="PROSITE" id="PS51372"/>
    </source>
</evidence>
<sequence>MTESIGLASREYGFKINLVMHTAGMIERIVLNEPLTAEKEELDETVQDPFYKMLQNVIVPLEERVNLKIPLVESYYILRLIHNQLAKV</sequence>
<dbReference type="AlphaFoldDB" id="A0A645BI63"/>
<dbReference type="InterPro" id="IPR036634">
    <property type="entry name" value="PRD_sf"/>
</dbReference>
<proteinExistence type="predicted"/>
<dbReference type="GO" id="GO:0006355">
    <property type="term" value="P:regulation of DNA-templated transcription"/>
    <property type="evidence" value="ECO:0007669"/>
    <property type="project" value="InterPro"/>
</dbReference>
<reference evidence="2" key="1">
    <citation type="submission" date="2019-08" db="EMBL/GenBank/DDBJ databases">
        <authorList>
            <person name="Kucharzyk K."/>
            <person name="Murdoch R.W."/>
            <person name="Higgins S."/>
            <person name="Loffler F."/>
        </authorList>
    </citation>
    <scope>NUCLEOTIDE SEQUENCE</scope>
</reference>
<dbReference type="PROSITE" id="PS51372">
    <property type="entry name" value="PRD_2"/>
    <property type="match status" value="1"/>
</dbReference>
<gene>
    <name evidence="2" type="ORF">SDC9_112051</name>
</gene>
<comment type="caution">
    <text evidence="2">The sequence shown here is derived from an EMBL/GenBank/DDBJ whole genome shotgun (WGS) entry which is preliminary data.</text>
</comment>
<name>A0A645BI63_9ZZZZ</name>
<dbReference type="EMBL" id="VSSQ01020364">
    <property type="protein sequence ID" value="MPM65159.1"/>
    <property type="molecule type" value="Genomic_DNA"/>
</dbReference>
<feature type="domain" description="PRD" evidence="1">
    <location>
        <begin position="1"/>
        <end position="88"/>
    </location>
</feature>
<dbReference type="InterPro" id="IPR011608">
    <property type="entry name" value="PRD"/>
</dbReference>
<protein>
    <recommendedName>
        <fullName evidence="1">PRD domain-containing protein</fullName>
    </recommendedName>
</protein>
<accession>A0A645BI63</accession>
<organism evidence="2">
    <name type="scientific">bioreactor metagenome</name>
    <dbReference type="NCBI Taxonomy" id="1076179"/>
    <lineage>
        <taxon>unclassified sequences</taxon>
        <taxon>metagenomes</taxon>
        <taxon>ecological metagenomes</taxon>
    </lineage>
</organism>
<dbReference type="SUPFAM" id="SSF63520">
    <property type="entry name" value="PTS-regulatory domain, PRD"/>
    <property type="match status" value="1"/>
</dbReference>
<dbReference type="Gene3D" id="1.10.1790.10">
    <property type="entry name" value="PRD domain"/>
    <property type="match status" value="1"/>
</dbReference>
<evidence type="ECO:0000313" key="2">
    <source>
        <dbReference type="EMBL" id="MPM65159.1"/>
    </source>
</evidence>
<dbReference type="Pfam" id="PF00874">
    <property type="entry name" value="PRD"/>
    <property type="match status" value="1"/>
</dbReference>